<dbReference type="SUPFAM" id="SSF160214">
    <property type="entry name" value="FlaG-like"/>
    <property type="match status" value="1"/>
</dbReference>
<dbReference type="EMBL" id="JBHUKY010000031">
    <property type="protein sequence ID" value="MFD2411804.1"/>
    <property type="molecule type" value="Genomic_DNA"/>
</dbReference>
<dbReference type="InterPro" id="IPR005186">
    <property type="entry name" value="FlaG"/>
</dbReference>
<organism evidence="1 2">
    <name type="scientific">Paenibacillus rhizoplanae</name>
    <dbReference type="NCBI Taxonomy" id="1917181"/>
    <lineage>
        <taxon>Bacteria</taxon>
        <taxon>Bacillati</taxon>
        <taxon>Bacillota</taxon>
        <taxon>Bacilli</taxon>
        <taxon>Bacillales</taxon>
        <taxon>Paenibacillaceae</taxon>
        <taxon>Paenibacillus</taxon>
    </lineage>
</organism>
<proteinExistence type="predicted"/>
<dbReference type="Pfam" id="PF03646">
    <property type="entry name" value="FlaG"/>
    <property type="match status" value="1"/>
</dbReference>
<name>A0ABW5FA54_9BACL</name>
<keyword evidence="1" id="KW-0966">Cell projection</keyword>
<evidence type="ECO:0000313" key="1">
    <source>
        <dbReference type="EMBL" id="MFD2411804.1"/>
    </source>
</evidence>
<dbReference type="PANTHER" id="PTHR37166">
    <property type="entry name" value="PROTEIN FLAG"/>
    <property type="match status" value="1"/>
</dbReference>
<protein>
    <submittedName>
        <fullName evidence="1">Flagellar protein FlaG</fullName>
    </submittedName>
</protein>
<keyword evidence="1" id="KW-0969">Cilium</keyword>
<dbReference type="RefSeq" id="WP_209989376.1">
    <property type="nucleotide sequence ID" value="NZ_JBHSVQ010000001.1"/>
</dbReference>
<gene>
    <name evidence="1" type="ORF">ACFSX3_18095</name>
</gene>
<reference evidence="2" key="1">
    <citation type="journal article" date="2019" name="Int. J. Syst. Evol. Microbiol.">
        <title>The Global Catalogue of Microorganisms (GCM) 10K type strain sequencing project: providing services to taxonomists for standard genome sequencing and annotation.</title>
        <authorList>
            <consortium name="The Broad Institute Genomics Platform"/>
            <consortium name="The Broad Institute Genome Sequencing Center for Infectious Disease"/>
            <person name="Wu L."/>
            <person name="Ma J."/>
        </authorList>
    </citation>
    <scope>NUCLEOTIDE SEQUENCE [LARGE SCALE GENOMIC DNA]</scope>
    <source>
        <strain evidence="2">CCM 8725</strain>
    </source>
</reference>
<sequence length="138" mass="15037">MNIQFSLSASAISKGQSRSEVLLGSGVVPQVPAGTSNTETVPATSIKDARELTTRERQGVNVSVAEEQLIKTIERAVKSLQGPQTTLEISIHEKTHDIMVKVMNKDTGELIREVPREKTLDLVAKMMEIAGILVDEKI</sequence>
<evidence type="ECO:0000313" key="2">
    <source>
        <dbReference type="Proteomes" id="UP001597448"/>
    </source>
</evidence>
<comment type="caution">
    <text evidence="1">The sequence shown here is derived from an EMBL/GenBank/DDBJ whole genome shotgun (WGS) entry which is preliminary data.</text>
</comment>
<accession>A0ABW5FA54</accession>
<dbReference type="InterPro" id="IPR035924">
    <property type="entry name" value="FlaG-like_sf"/>
</dbReference>
<dbReference type="Gene3D" id="3.30.160.170">
    <property type="entry name" value="FlaG-like"/>
    <property type="match status" value="1"/>
</dbReference>
<dbReference type="Proteomes" id="UP001597448">
    <property type="component" value="Unassembled WGS sequence"/>
</dbReference>
<keyword evidence="1" id="KW-0282">Flagellum</keyword>
<keyword evidence="2" id="KW-1185">Reference proteome</keyword>
<dbReference type="PANTHER" id="PTHR37166:SF1">
    <property type="entry name" value="PROTEIN FLAG"/>
    <property type="match status" value="1"/>
</dbReference>